<dbReference type="AlphaFoldDB" id="A0AAW1XQF1"/>
<keyword evidence="3" id="KW-1185">Reference proteome</keyword>
<name>A0AAW1XQF1_RUBAR</name>
<organism evidence="2 3">
    <name type="scientific">Rubus argutus</name>
    <name type="common">Southern blackberry</name>
    <dbReference type="NCBI Taxonomy" id="59490"/>
    <lineage>
        <taxon>Eukaryota</taxon>
        <taxon>Viridiplantae</taxon>
        <taxon>Streptophyta</taxon>
        <taxon>Embryophyta</taxon>
        <taxon>Tracheophyta</taxon>
        <taxon>Spermatophyta</taxon>
        <taxon>Magnoliopsida</taxon>
        <taxon>eudicotyledons</taxon>
        <taxon>Gunneridae</taxon>
        <taxon>Pentapetalae</taxon>
        <taxon>rosids</taxon>
        <taxon>fabids</taxon>
        <taxon>Rosales</taxon>
        <taxon>Rosaceae</taxon>
        <taxon>Rosoideae</taxon>
        <taxon>Rosoideae incertae sedis</taxon>
        <taxon>Rubus</taxon>
    </lineage>
</organism>
<evidence type="ECO:0000256" key="1">
    <source>
        <dbReference type="ARBA" id="ARBA00022821"/>
    </source>
</evidence>
<protein>
    <recommendedName>
        <fullName evidence="4">CC-NBS-LRR protein</fullName>
    </recommendedName>
</protein>
<evidence type="ECO:0000313" key="2">
    <source>
        <dbReference type="EMBL" id="KAK9938812.1"/>
    </source>
</evidence>
<reference evidence="2 3" key="1">
    <citation type="journal article" date="2023" name="G3 (Bethesda)">
        <title>A chromosome-length genome assembly and annotation of blackberry (Rubus argutus, cv. 'Hillquist').</title>
        <authorList>
            <person name="Bruna T."/>
            <person name="Aryal R."/>
            <person name="Dudchenko O."/>
            <person name="Sargent D.J."/>
            <person name="Mead D."/>
            <person name="Buti M."/>
            <person name="Cavallini A."/>
            <person name="Hytonen T."/>
            <person name="Andres J."/>
            <person name="Pham M."/>
            <person name="Weisz D."/>
            <person name="Mascagni F."/>
            <person name="Usai G."/>
            <person name="Natali L."/>
            <person name="Bassil N."/>
            <person name="Fernandez G.E."/>
            <person name="Lomsadze A."/>
            <person name="Armour M."/>
            <person name="Olukolu B."/>
            <person name="Poorten T."/>
            <person name="Britton C."/>
            <person name="Davik J."/>
            <person name="Ashrafi H."/>
            <person name="Aiden E.L."/>
            <person name="Borodovsky M."/>
            <person name="Worthington M."/>
        </authorList>
    </citation>
    <scope>NUCLEOTIDE SEQUENCE [LARGE SCALE GENOMIC DNA]</scope>
    <source>
        <strain evidence="2">PI 553951</strain>
    </source>
</reference>
<keyword evidence="1" id="KW-0611">Plant defense</keyword>
<evidence type="ECO:0008006" key="4">
    <source>
        <dbReference type="Google" id="ProtNLM"/>
    </source>
</evidence>
<dbReference type="SUPFAM" id="SSF52058">
    <property type="entry name" value="L domain-like"/>
    <property type="match status" value="1"/>
</dbReference>
<dbReference type="InterPro" id="IPR032675">
    <property type="entry name" value="LRR_dom_sf"/>
</dbReference>
<sequence length="126" mass="14447">MQWGLQELTSLEVLTVDFIRCEEVDSFPEEGLMPTTLISLSIYDLLNMKSMEGKELRHLSSLARLSIMGCPELQCLPDEGLPTSLCYLRIEGCPLLKQRCQRDQGEDWPKISHIPNIWIDGNRCHQ</sequence>
<dbReference type="Proteomes" id="UP001457282">
    <property type="component" value="Unassembled WGS sequence"/>
</dbReference>
<dbReference type="EMBL" id="JBEDUW010000003">
    <property type="protein sequence ID" value="KAK9938812.1"/>
    <property type="molecule type" value="Genomic_DNA"/>
</dbReference>
<dbReference type="PANTHER" id="PTHR36766:SF40">
    <property type="entry name" value="DISEASE RESISTANCE PROTEIN RGA3"/>
    <property type="match status" value="1"/>
</dbReference>
<proteinExistence type="predicted"/>
<gene>
    <name evidence="2" type="ORF">M0R45_015532</name>
</gene>
<accession>A0AAW1XQF1</accession>
<comment type="caution">
    <text evidence="2">The sequence shown here is derived from an EMBL/GenBank/DDBJ whole genome shotgun (WGS) entry which is preliminary data.</text>
</comment>
<dbReference type="PANTHER" id="PTHR36766">
    <property type="entry name" value="PLANT BROAD-SPECTRUM MILDEW RESISTANCE PROTEIN RPW8"/>
    <property type="match status" value="1"/>
</dbReference>
<evidence type="ECO:0000313" key="3">
    <source>
        <dbReference type="Proteomes" id="UP001457282"/>
    </source>
</evidence>
<dbReference type="Gene3D" id="3.80.10.10">
    <property type="entry name" value="Ribonuclease Inhibitor"/>
    <property type="match status" value="1"/>
</dbReference>
<dbReference type="GO" id="GO:0006952">
    <property type="term" value="P:defense response"/>
    <property type="evidence" value="ECO:0007669"/>
    <property type="project" value="UniProtKB-KW"/>
</dbReference>